<comment type="similarity">
    <text evidence="1 9">Belongs to the GHMP kinase family. IspE subfamily.</text>
</comment>
<dbReference type="Proteomes" id="UP000192980">
    <property type="component" value="Unassembled WGS sequence"/>
</dbReference>
<accession>A0A1X7JN97</accession>
<keyword evidence="5 9" id="KW-0547">Nucleotide-binding</keyword>
<protein>
    <recommendedName>
        <fullName evidence="3 9">4-diphosphocytidyl-2-C-methyl-D-erythritol kinase</fullName>
        <shortName evidence="9">CMK</shortName>
        <ecNumber evidence="2 9">2.7.1.148</ecNumber>
    </recommendedName>
    <alternativeName>
        <fullName evidence="8 9">4-(cytidine-5'-diphospho)-2-C-methyl-D-erythritol kinase</fullName>
    </alternativeName>
</protein>
<evidence type="ECO:0000256" key="1">
    <source>
        <dbReference type="ARBA" id="ARBA00009684"/>
    </source>
</evidence>
<evidence type="ECO:0000313" key="14">
    <source>
        <dbReference type="Proteomes" id="UP000192980"/>
    </source>
</evidence>
<sequence>MISYAHAKINIGLDITEKRKDGYHNLETVFYPFSLYDIIEISEKENGETTLEITGLDLAVDADNLCLKAFRLLQSRFDIPNQHIHLHKQIPFGAGLGGGSSDASTLLNMLNKRYGLEIPEIELESLAATLGADCPFFIRDVPAYAEGIGTELEDIALDLSAYYMVLVKPPVSIPTAEAYRHVQPRKPERNLRQLVRLPVQEWKYHIKNDFEESVFAQYPSVRELKLALYALGAVYVSMSGSGSAVFAIFDEKCNIDELAPLGTIYYPVTL</sequence>
<feature type="active site" evidence="9">
    <location>
        <position position="8"/>
    </location>
</feature>
<dbReference type="InterPro" id="IPR013750">
    <property type="entry name" value="GHMP_kinase_C_dom"/>
</dbReference>
<keyword evidence="10" id="KW-0472">Membrane</keyword>
<dbReference type="Gene3D" id="3.30.230.10">
    <property type="match status" value="1"/>
</dbReference>
<feature type="active site" evidence="9">
    <location>
        <position position="133"/>
    </location>
</feature>
<dbReference type="Pfam" id="PF00288">
    <property type="entry name" value="GHMP_kinases_N"/>
    <property type="match status" value="1"/>
</dbReference>
<evidence type="ECO:0000256" key="4">
    <source>
        <dbReference type="ARBA" id="ARBA00022679"/>
    </source>
</evidence>
<dbReference type="RefSeq" id="WP_085472691.1">
    <property type="nucleotide sequence ID" value="NZ_FXAU01000003.1"/>
</dbReference>
<feature type="domain" description="GHMP kinase N-terminal" evidence="11">
    <location>
        <begin position="64"/>
        <end position="138"/>
    </location>
</feature>
<keyword evidence="4 9" id="KW-0808">Transferase</keyword>
<dbReference type="InterPro" id="IPR020568">
    <property type="entry name" value="Ribosomal_Su5_D2-typ_SF"/>
</dbReference>
<name>A0A1X7JN97_9SPHI</name>
<dbReference type="AlphaFoldDB" id="A0A1X7JN97"/>
<evidence type="ECO:0000256" key="9">
    <source>
        <dbReference type="HAMAP-Rule" id="MF_00061"/>
    </source>
</evidence>
<comment type="catalytic activity">
    <reaction evidence="9">
        <text>4-CDP-2-C-methyl-D-erythritol + ATP = 4-CDP-2-C-methyl-D-erythritol 2-phosphate + ADP + H(+)</text>
        <dbReference type="Rhea" id="RHEA:18437"/>
        <dbReference type="ChEBI" id="CHEBI:15378"/>
        <dbReference type="ChEBI" id="CHEBI:30616"/>
        <dbReference type="ChEBI" id="CHEBI:57823"/>
        <dbReference type="ChEBI" id="CHEBI:57919"/>
        <dbReference type="ChEBI" id="CHEBI:456216"/>
        <dbReference type="EC" id="2.7.1.148"/>
    </reaction>
</comment>
<evidence type="ECO:0000256" key="8">
    <source>
        <dbReference type="ARBA" id="ARBA00032554"/>
    </source>
</evidence>
<comment type="function">
    <text evidence="9">Catalyzes the phosphorylation of the position 2 hydroxy group of 4-diphosphocytidyl-2C-methyl-D-erythritol.</text>
</comment>
<keyword evidence="10" id="KW-1133">Transmembrane helix</keyword>
<dbReference type="SUPFAM" id="SSF55060">
    <property type="entry name" value="GHMP Kinase, C-terminal domain"/>
    <property type="match status" value="1"/>
</dbReference>
<dbReference type="PANTHER" id="PTHR43527:SF2">
    <property type="entry name" value="4-DIPHOSPHOCYTIDYL-2-C-METHYL-D-ERYTHRITOL KINASE, CHLOROPLASTIC"/>
    <property type="match status" value="1"/>
</dbReference>
<dbReference type="EC" id="2.7.1.148" evidence="2 9"/>
<dbReference type="EMBL" id="FXAU01000003">
    <property type="protein sequence ID" value="SMG29571.1"/>
    <property type="molecule type" value="Genomic_DNA"/>
</dbReference>
<dbReference type="InterPro" id="IPR014721">
    <property type="entry name" value="Ribsml_uS5_D2-typ_fold_subgr"/>
</dbReference>
<dbReference type="HAMAP" id="MF_00061">
    <property type="entry name" value="IspE"/>
    <property type="match status" value="1"/>
</dbReference>
<feature type="transmembrane region" description="Helical" evidence="10">
    <location>
        <begin position="226"/>
        <end position="249"/>
    </location>
</feature>
<proteinExistence type="inferred from homology"/>
<dbReference type="NCBIfam" id="TIGR00154">
    <property type="entry name" value="ispE"/>
    <property type="match status" value="1"/>
</dbReference>
<keyword evidence="7 9" id="KW-0067">ATP-binding</keyword>
<dbReference type="InterPro" id="IPR004424">
    <property type="entry name" value="IspE"/>
</dbReference>
<keyword evidence="9" id="KW-0414">Isoprene biosynthesis</keyword>
<reference evidence="13 14" key="1">
    <citation type="submission" date="2017-04" db="EMBL/GenBank/DDBJ databases">
        <authorList>
            <person name="Afonso C.L."/>
            <person name="Miller P.J."/>
            <person name="Scott M.A."/>
            <person name="Spackman E."/>
            <person name="Goraichik I."/>
            <person name="Dimitrov K.M."/>
            <person name="Suarez D.L."/>
            <person name="Swayne D.E."/>
        </authorList>
    </citation>
    <scope>NUCLEOTIDE SEQUENCE [LARGE SCALE GENOMIC DNA]</scope>
    <source>
        <strain evidence="13 14">DSM 22418</strain>
    </source>
</reference>
<dbReference type="InterPro" id="IPR006204">
    <property type="entry name" value="GHMP_kinase_N_dom"/>
</dbReference>
<evidence type="ECO:0000256" key="3">
    <source>
        <dbReference type="ARBA" id="ARBA00017473"/>
    </source>
</evidence>
<dbReference type="PIRSF" id="PIRSF010376">
    <property type="entry name" value="IspE"/>
    <property type="match status" value="1"/>
</dbReference>
<evidence type="ECO:0000259" key="11">
    <source>
        <dbReference type="Pfam" id="PF00288"/>
    </source>
</evidence>
<evidence type="ECO:0000256" key="5">
    <source>
        <dbReference type="ARBA" id="ARBA00022741"/>
    </source>
</evidence>
<dbReference type="OrthoDB" id="9809438at2"/>
<dbReference type="GO" id="GO:0005524">
    <property type="term" value="F:ATP binding"/>
    <property type="evidence" value="ECO:0007669"/>
    <property type="project" value="UniProtKB-UniRule"/>
</dbReference>
<comment type="pathway">
    <text evidence="9">Isoprenoid biosynthesis; isopentenyl diphosphate biosynthesis via DXP pathway; isopentenyl diphosphate from 1-deoxy-D-xylulose 5-phosphate: step 3/6.</text>
</comment>
<dbReference type="GO" id="GO:0019288">
    <property type="term" value="P:isopentenyl diphosphate biosynthetic process, methylerythritol 4-phosphate pathway"/>
    <property type="evidence" value="ECO:0007669"/>
    <property type="project" value="UniProtKB-UniRule"/>
</dbReference>
<dbReference type="GO" id="GO:0050515">
    <property type="term" value="F:4-(cytidine 5'-diphospho)-2-C-methyl-D-erythritol kinase activity"/>
    <property type="evidence" value="ECO:0007669"/>
    <property type="project" value="UniProtKB-UniRule"/>
</dbReference>
<organism evidence="13 14">
    <name type="scientific">Sphingobacterium psychroaquaticum</name>
    <dbReference type="NCBI Taxonomy" id="561061"/>
    <lineage>
        <taxon>Bacteria</taxon>
        <taxon>Pseudomonadati</taxon>
        <taxon>Bacteroidota</taxon>
        <taxon>Sphingobacteriia</taxon>
        <taxon>Sphingobacteriales</taxon>
        <taxon>Sphingobacteriaceae</taxon>
        <taxon>Sphingobacterium</taxon>
    </lineage>
</organism>
<dbReference type="UniPathway" id="UPA00056">
    <property type="reaction ID" value="UER00094"/>
</dbReference>
<dbReference type="InterPro" id="IPR036554">
    <property type="entry name" value="GHMP_kinase_C_sf"/>
</dbReference>
<dbReference type="Pfam" id="PF08544">
    <property type="entry name" value="GHMP_kinases_C"/>
    <property type="match status" value="1"/>
</dbReference>
<dbReference type="PANTHER" id="PTHR43527">
    <property type="entry name" value="4-DIPHOSPHOCYTIDYL-2-C-METHYL-D-ERYTHRITOL KINASE, CHLOROPLASTIC"/>
    <property type="match status" value="1"/>
</dbReference>
<feature type="domain" description="GHMP kinase C-terminal" evidence="12">
    <location>
        <begin position="208"/>
        <end position="252"/>
    </location>
</feature>
<gene>
    <name evidence="9" type="primary">ispE</name>
    <name evidence="13" type="ORF">SAMN05660862_1939</name>
</gene>
<dbReference type="GO" id="GO:0016114">
    <property type="term" value="P:terpenoid biosynthetic process"/>
    <property type="evidence" value="ECO:0007669"/>
    <property type="project" value="UniProtKB-UniRule"/>
</dbReference>
<dbReference type="Gene3D" id="3.30.70.890">
    <property type="entry name" value="GHMP kinase, C-terminal domain"/>
    <property type="match status" value="1"/>
</dbReference>
<feature type="binding site" evidence="9">
    <location>
        <begin position="91"/>
        <end position="101"/>
    </location>
    <ligand>
        <name>ATP</name>
        <dbReference type="ChEBI" id="CHEBI:30616"/>
    </ligand>
</feature>
<dbReference type="SUPFAM" id="SSF54211">
    <property type="entry name" value="Ribosomal protein S5 domain 2-like"/>
    <property type="match status" value="1"/>
</dbReference>
<evidence type="ECO:0000256" key="6">
    <source>
        <dbReference type="ARBA" id="ARBA00022777"/>
    </source>
</evidence>
<evidence type="ECO:0000256" key="2">
    <source>
        <dbReference type="ARBA" id="ARBA00012052"/>
    </source>
</evidence>
<dbReference type="STRING" id="561061.SAMN05660862_1939"/>
<evidence type="ECO:0000256" key="10">
    <source>
        <dbReference type="SAM" id="Phobius"/>
    </source>
</evidence>
<keyword evidence="6 9" id="KW-0418">Kinase</keyword>
<keyword evidence="14" id="KW-1185">Reference proteome</keyword>
<evidence type="ECO:0000313" key="13">
    <source>
        <dbReference type="EMBL" id="SMG29571.1"/>
    </source>
</evidence>
<evidence type="ECO:0000256" key="7">
    <source>
        <dbReference type="ARBA" id="ARBA00022840"/>
    </source>
</evidence>
<evidence type="ECO:0000259" key="12">
    <source>
        <dbReference type="Pfam" id="PF08544"/>
    </source>
</evidence>
<keyword evidence="10" id="KW-0812">Transmembrane</keyword>